<dbReference type="AlphaFoldDB" id="A0A328UA76"/>
<dbReference type="Pfam" id="PF08876">
    <property type="entry name" value="DUF1836"/>
    <property type="match status" value="1"/>
</dbReference>
<keyword evidence="2" id="KW-1185">Reference proteome</keyword>
<gene>
    <name evidence="1" type="ORF">DPQ25_08755</name>
</gene>
<evidence type="ECO:0000313" key="1">
    <source>
        <dbReference type="EMBL" id="RAQ28410.1"/>
    </source>
</evidence>
<evidence type="ECO:0008006" key="3">
    <source>
        <dbReference type="Google" id="ProtNLM"/>
    </source>
</evidence>
<proteinExistence type="predicted"/>
<dbReference type="PANTHER" id="PTHR40056:SF1">
    <property type="entry name" value="DUF1836 DOMAIN-CONTAINING PROTEIN"/>
    <property type="match status" value="1"/>
</dbReference>
<name>A0A328UA76_9FIRM</name>
<protein>
    <recommendedName>
        <fullName evidence="3">DUF1836 domain-containing protein</fullName>
    </recommendedName>
</protein>
<accession>A0A328UA76</accession>
<dbReference type="RefSeq" id="WP_112332793.1">
    <property type="nucleotide sequence ID" value="NZ_QLYR01000005.1"/>
</dbReference>
<reference evidence="1 2" key="1">
    <citation type="submission" date="2018-06" db="EMBL/GenBank/DDBJ databases">
        <title>Noncontiguous genome sequence of Ruminococcaceae bacterium ASD2818.</title>
        <authorList>
            <person name="Chaplin A.V."/>
            <person name="Sokolova S.R."/>
            <person name="Kochetkova T.O."/>
            <person name="Goltsov A.Y."/>
            <person name="Trofimov D.Y."/>
            <person name="Efimov B.A."/>
        </authorList>
    </citation>
    <scope>NUCLEOTIDE SEQUENCE [LARGE SCALE GENOMIC DNA]</scope>
    <source>
        <strain evidence="1 2">ASD2818</strain>
    </source>
</reference>
<sequence length="184" mass="20980">MDETMNKLSQWEKAVGEYEALEWERMPEIYLYMDQVLTFMDKQLDLFKREGKDGLLTSSMINNYVKDGVLPRPEQKKYAKEHLALLTMICVLKPVLSIPDISTLLQLLLKEAPEKDVYLHFCKAQTAVLKEISSRVTTQVDGEKNADLIRLAMELSIEAAARRSAAEHILSALYEGRSGGEEKK</sequence>
<dbReference type="Proteomes" id="UP000249377">
    <property type="component" value="Unassembled WGS sequence"/>
</dbReference>
<dbReference type="InterPro" id="IPR014975">
    <property type="entry name" value="DUF1836"/>
</dbReference>
<evidence type="ECO:0000313" key="2">
    <source>
        <dbReference type="Proteomes" id="UP000249377"/>
    </source>
</evidence>
<organism evidence="1 2">
    <name type="scientific">Hydrogeniiclostridium mannosilyticum</name>
    <dbReference type="NCBI Taxonomy" id="2764322"/>
    <lineage>
        <taxon>Bacteria</taxon>
        <taxon>Bacillati</taxon>
        <taxon>Bacillota</taxon>
        <taxon>Clostridia</taxon>
        <taxon>Eubacteriales</taxon>
        <taxon>Acutalibacteraceae</taxon>
        <taxon>Hydrogeniiclostridium</taxon>
    </lineage>
</organism>
<dbReference type="EMBL" id="QLYR01000005">
    <property type="protein sequence ID" value="RAQ28410.1"/>
    <property type="molecule type" value="Genomic_DNA"/>
</dbReference>
<comment type="caution">
    <text evidence="1">The sequence shown here is derived from an EMBL/GenBank/DDBJ whole genome shotgun (WGS) entry which is preliminary data.</text>
</comment>
<dbReference type="PANTHER" id="PTHR40056">
    <property type="entry name" value="HYPOTHETICAL CYTOSOLIC PROTEIN"/>
    <property type="match status" value="1"/>
</dbReference>